<organism evidence="1 2">
    <name type="scientific">Zootermopsis nevadensis</name>
    <name type="common">Dampwood termite</name>
    <dbReference type="NCBI Taxonomy" id="136037"/>
    <lineage>
        <taxon>Eukaryota</taxon>
        <taxon>Metazoa</taxon>
        <taxon>Ecdysozoa</taxon>
        <taxon>Arthropoda</taxon>
        <taxon>Hexapoda</taxon>
        <taxon>Insecta</taxon>
        <taxon>Pterygota</taxon>
        <taxon>Neoptera</taxon>
        <taxon>Polyneoptera</taxon>
        <taxon>Dictyoptera</taxon>
        <taxon>Blattodea</taxon>
        <taxon>Blattoidea</taxon>
        <taxon>Termitoidae</taxon>
        <taxon>Termopsidae</taxon>
        <taxon>Zootermopsis</taxon>
    </lineage>
</organism>
<proteinExistence type="predicted"/>
<dbReference type="AlphaFoldDB" id="A0A067RF50"/>
<name>A0A067RF50_ZOONE</name>
<keyword evidence="2" id="KW-1185">Reference proteome</keyword>
<reference evidence="1 2" key="1">
    <citation type="journal article" date="2014" name="Nat. Commun.">
        <title>Molecular traces of alternative social organization in a termite genome.</title>
        <authorList>
            <person name="Terrapon N."/>
            <person name="Li C."/>
            <person name="Robertson H.M."/>
            <person name="Ji L."/>
            <person name="Meng X."/>
            <person name="Booth W."/>
            <person name="Chen Z."/>
            <person name="Childers C.P."/>
            <person name="Glastad K.M."/>
            <person name="Gokhale K."/>
            <person name="Gowin J."/>
            <person name="Gronenberg W."/>
            <person name="Hermansen R.A."/>
            <person name="Hu H."/>
            <person name="Hunt B.G."/>
            <person name="Huylmans A.K."/>
            <person name="Khalil S.M."/>
            <person name="Mitchell R.D."/>
            <person name="Munoz-Torres M.C."/>
            <person name="Mustard J.A."/>
            <person name="Pan H."/>
            <person name="Reese J.T."/>
            <person name="Scharf M.E."/>
            <person name="Sun F."/>
            <person name="Vogel H."/>
            <person name="Xiao J."/>
            <person name="Yang W."/>
            <person name="Yang Z."/>
            <person name="Yang Z."/>
            <person name="Zhou J."/>
            <person name="Zhu J."/>
            <person name="Brent C.S."/>
            <person name="Elsik C.G."/>
            <person name="Goodisman M.A."/>
            <person name="Liberles D.A."/>
            <person name="Roe R.M."/>
            <person name="Vargo E.L."/>
            <person name="Vilcinskas A."/>
            <person name="Wang J."/>
            <person name="Bornberg-Bauer E."/>
            <person name="Korb J."/>
            <person name="Zhang G."/>
            <person name="Liebig J."/>
        </authorList>
    </citation>
    <scope>NUCLEOTIDE SEQUENCE [LARGE SCALE GENOMIC DNA]</scope>
    <source>
        <tissue evidence="1">Whole organism</tissue>
    </source>
</reference>
<evidence type="ECO:0000313" key="1">
    <source>
        <dbReference type="EMBL" id="KDR21618.1"/>
    </source>
</evidence>
<accession>A0A067RF50</accession>
<sequence length="145" mass="16243">MQLISYLLTSYSLYARIKTSSERPSAHHRVLSIRPLTILGENGDHALQTYWPGAGRRCLPSHRLHQAAIDISVRCIHCVLLSGPLNGGRILILSLCHVHHTHLNRNLSCLVDKSSRRSCCICDVTGHCGRRLLRSHPISVQRSIL</sequence>
<dbReference type="InParanoid" id="A0A067RF50"/>
<protein>
    <submittedName>
        <fullName evidence="1">Uncharacterized protein</fullName>
    </submittedName>
</protein>
<dbReference type="Proteomes" id="UP000027135">
    <property type="component" value="Unassembled WGS sequence"/>
</dbReference>
<dbReference type="EMBL" id="KK852544">
    <property type="protein sequence ID" value="KDR21618.1"/>
    <property type="molecule type" value="Genomic_DNA"/>
</dbReference>
<gene>
    <name evidence="1" type="ORF">L798_01853</name>
</gene>
<evidence type="ECO:0000313" key="2">
    <source>
        <dbReference type="Proteomes" id="UP000027135"/>
    </source>
</evidence>